<organism evidence="1 2">
    <name type="scientific">Candidatus Giovannonibacteria bacterium RIFCSPLOWO2_01_FULL_45_34</name>
    <dbReference type="NCBI Taxonomy" id="1798351"/>
    <lineage>
        <taxon>Bacteria</taxon>
        <taxon>Candidatus Giovannoniibacteriota</taxon>
    </lineage>
</organism>
<gene>
    <name evidence="1" type="ORF">A2930_03565</name>
</gene>
<dbReference type="STRING" id="1798351.A2930_03565"/>
<protein>
    <submittedName>
        <fullName evidence="1">Uncharacterized protein</fullName>
    </submittedName>
</protein>
<comment type="caution">
    <text evidence="1">The sequence shown here is derived from an EMBL/GenBank/DDBJ whole genome shotgun (WGS) entry which is preliminary data.</text>
</comment>
<evidence type="ECO:0000313" key="1">
    <source>
        <dbReference type="EMBL" id="OGF81314.1"/>
    </source>
</evidence>
<dbReference type="Proteomes" id="UP000178114">
    <property type="component" value="Unassembled WGS sequence"/>
</dbReference>
<name>A0A1F5X095_9BACT</name>
<proteinExistence type="predicted"/>
<accession>A0A1F5X095</accession>
<dbReference type="AlphaFoldDB" id="A0A1F5X095"/>
<reference evidence="1 2" key="1">
    <citation type="journal article" date="2016" name="Nat. Commun.">
        <title>Thousands of microbial genomes shed light on interconnected biogeochemical processes in an aquifer system.</title>
        <authorList>
            <person name="Anantharaman K."/>
            <person name="Brown C.T."/>
            <person name="Hug L.A."/>
            <person name="Sharon I."/>
            <person name="Castelle C.J."/>
            <person name="Probst A.J."/>
            <person name="Thomas B.C."/>
            <person name="Singh A."/>
            <person name="Wilkins M.J."/>
            <person name="Karaoz U."/>
            <person name="Brodie E.L."/>
            <person name="Williams K.H."/>
            <person name="Hubbard S.S."/>
            <person name="Banfield J.F."/>
        </authorList>
    </citation>
    <scope>NUCLEOTIDE SEQUENCE [LARGE SCALE GENOMIC DNA]</scope>
</reference>
<evidence type="ECO:0000313" key="2">
    <source>
        <dbReference type="Proteomes" id="UP000178114"/>
    </source>
</evidence>
<sequence>MTLAIKHKVGPAQYFPVQYMEHDEETKTGQIIFLDNSFTLLPNSVMQQDLKTVDTRKMEKHFDKPYLTGVLDFEGQETEFLLRL</sequence>
<dbReference type="EMBL" id="MFID01000013">
    <property type="protein sequence ID" value="OGF81314.1"/>
    <property type="molecule type" value="Genomic_DNA"/>
</dbReference>